<evidence type="ECO:0000313" key="1">
    <source>
        <dbReference type="EMBL" id="MBQ0930663.1"/>
    </source>
</evidence>
<evidence type="ECO:0000313" key="2">
    <source>
        <dbReference type="Proteomes" id="UP000676246"/>
    </source>
</evidence>
<dbReference type="EMBL" id="JAGQDD010000005">
    <property type="protein sequence ID" value="MBQ0930663.1"/>
    <property type="molecule type" value="Genomic_DNA"/>
</dbReference>
<reference evidence="1 2" key="1">
    <citation type="submission" date="2021-04" db="EMBL/GenBank/DDBJ databases">
        <title>The genome sequence of Ideonella sp. 3Y2.</title>
        <authorList>
            <person name="Liu Y."/>
        </authorList>
    </citation>
    <scope>NUCLEOTIDE SEQUENCE [LARGE SCALE GENOMIC DNA]</scope>
    <source>
        <strain evidence="1 2">3Y2</strain>
    </source>
</reference>
<comment type="caution">
    <text evidence="1">The sequence shown here is derived from an EMBL/GenBank/DDBJ whole genome shotgun (WGS) entry which is preliminary data.</text>
</comment>
<dbReference type="PANTHER" id="PTHR42280:SF1">
    <property type="entry name" value="CITG FAMILY PROTEIN"/>
    <property type="match status" value="1"/>
</dbReference>
<dbReference type="Gene3D" id="1.10.4200.10">
    <property type="entry name" value="Triphosphoribosyl-dephospho-CoA protein"/>
    <property type="match status" value="1"/>
</dbReference>
<sequence>MSARIEAAWRRACAWDVAARKPGNVSHASDGHRMTAAQFLDSADAAAAALARPGGSVGEGIEAAVDATWARVGCNTNLGIVLLCVPLAQAWRCLPAGAADHTALRLALGAVLAELTPQDSAAAYRAIRRANPGGLGHADDEDVHQEPTLDLRAAMSLAADRDRIARQYRDGFAELFSLGLDALGGADLGVGAPQGPREDAAAEAVQRVFLAWLASAPDAHIVRKHGAAVAQCVMNDASRWLQRPAAGRSLDADPGWRAWDEQLKQQGINPGTSADLTVATLFLHGLIDRRGAP</sequence>
<dbReference type="GO" id="GO:0005524">
    <property type="term" value="F:ATP binding"/>
    <property type="evidence" value="ECO:0007669"/>
    <property type="project" value="InterPro"/>
</dbReference>
<dbReference type="InterPro" id="IPR002736">
    <property type="entry name" value="CitG"/>
</dbReference>
<gene>
    <name evidence="1" type="ORF">KAK03_09195</name>
</gene>
<proteinExistence type="predicted"/>
<dbReference type="GO" id="GO:0046917">
    <property type="term" value="F:triphosphoribosyl-dephospho-CoA synthase activity"/>
    <property type="evidence" value="ECO:0007669"/>
    <property type="project" value="InterPro"/>
</dbReference>
<name>A0A941BGL3_9BURK</name>
<accession>A0A941BGL3</accession>
<protein>
    <submittedName>
        <fullName evidence="1">Triphosphoribosyl-dephospho-CoA synthase</fullName>
    </submittedName>
</protein>
<dbReference type="RefSeq" id="WP_210853632.1">
    <property type="nucleotide sequence ID" value="NZ_JAGQDD010000005.1"/>
</dbReference>
<keyword evidence="2" id="KW-1185">Reference proteome</keyword>
<dbReference type="Proteomes" id="UP000676246">
    <property type="component" value="Unassembled WGS sequence"/>
</dbReference>
<dbReference type="AlphaFoldDB" id="A0A941BGL3"/>
<dbReference type="PANTHER" id="PTHR42280">
    <property type="entry name" value="CITG FAMILY PROTEIN"/>
    <property type="match status" value="1"/>
</dbReference>
<dbReference type="Pfam" id="PF01874">
    <property type="entry name" value="CitG"/>
    <property type="match status" value="1"/>
</dbReference>
<organism evidence="1 2">
    <name type="scientific">Ideonella alba</name>
    <dbReference type="NCBI Taxonomy" id="2824118"/>
    <lineage>
        <taxon>Bacteria</taxon>
        <taxon>Pseudomonadati</taxon>
        <taxon>Pseudomonadota</taxon>
        <taxon>Betaproteobacteria</taxon>
        <taxon>Burkholderiales</taxon>
        <taxon>Sphaerotilaceae</taxon>
        <taxon>Ideonella</taxon>
    </lineage>
</organism>